<keyword evidence="2" id="KW-1185">Reference proteome</keyword>
<organism evidence="1 2">
    <name type="scientific">Desmophyllum pertusum</name>
    <dbReference type="NCBI Taxonomy" id="174260"/>
    <lineage>
        <taxon>Eukaryota</taxon>
        <taxon>Metazoa</taxon>
        <taxon>Cnidaria</taxon>
        <taxon>Anthozoa</taxon>
        <taxon>Hexacorallia</taxon>
        <taxon>Scleractinia</taxon>
        <taxon>Caryophylliina</taxon>
        <taxon>Caryophylliidae</taxon>
        <taxon>Desmophyllum</taxon>
    </lineage>
</organism>
<dbReference type="OrthoDB" id="6019201at2759"/>
<dbReference type="SUPFAM" id="SSF69318">
    <property type="entry name" value="Integrin alpha N-terminal domain"/>
    <property type="match status" value="1"/>
</dbReference>
<dbReference type="EMBL" id="MU826828">
    <property type="protein sequence ID" value="KAJ7374302.1"/>
    <property type="molecule type" value="Genomic_DNA"/>
</dbReference>
<dbReference type="AlphaFoldDB" id="A0A9W9Z3C4"/>
<name>A0A9W9Z3C4_9CNID</name>
<dbReference type="InterPro" id="IPR028994">
    <property type="entry name" value="Integrin_alpha_N"/>
</dbReference>
<evidence type="ECO:0000313" key="1">
    <source>
        <dbReference type="EMBL" id="KAJ7374302.1"/>
    </source>
</evidence>
<evidence type="ECO:0000313" key="2">
    <source>
        <dbReference type="Proteomes" id="UP001163046"/>
    </source>
</evidence>
<dbReference type="Gene3D" id="2.130.10.130">
    <property type="entry name" value="Integrin alpha, N-terminal"/>
    <property type="match status" value="1"/>
</dbReference>
<reference evidence="1" key="1">
    <citation type="submission" date="2023-01" db="EMBL/GenBank/DDBJ databases">
        <title>Genome assembly of the deep-sea coral Lophelia pertusa.</title>
        <authorList>
            <person name="Herrera S."/>
            <person name="Cordes E."/>
        </authorList>
    </citation>
    <scope>NUCLEOTIDE SEQUENCE</scope>
    <source>
        <strain evidence="1">USNM1676648</strain>
        <tissue evidence="1">Polyp</tissue>
    </source>
</reference>
<dbReference type="Proteomes" id="UP001163046">
    <property type="component" value="Unassembled WGS sequence"/>
</dbReference>
<comment type="caution">
    <text evidence="1">The sequence shown here is derived from an EMBL/GenBank/DDBJ whole genome shotgun (WGS) entry which is preliminary data.</text>
</comment>
<proteinExistence type="predicted"/>
<sequence length="150" mass="17126">MQTSDKRKLSGMTPNVGDFDQDGFVDIYVTEWLPHNLGKPTTSRLLRNRGHGARGYFEDVTLNAGCGYGQLFPRLVTQQRDLYVGSSFTDFDNDGWQELLVTADYGDSKMFWNTQQKQLHGVYKILRLEASRVKLVCDQNKYPSLIIDVP</sequence>
<gene>
    <name evidence="1" type="ORF">OS493_007388</name>
</gene>
<protein>
    <recommendedName>
        <fullName evidence="3">ASPIC/UnbV domain-containing protein</fullName>
    </recommendedName>
</protein>
<accession>A0A9W9Z3C4</accession>
<evidence type="ECO:0008006" key="3">
    <source>
        <dbReference type="Google" id="ProtNLM"/>
    </source>
</evidence>